<reference evidence="2" key="2">
    <citation type="submission" date="2020-11" db="EMBL/GenBank/DDBJ databases">
        <authorList>
            <person name="McCartney M.A."/>
            <person name="Auch B."/>
            <person name="Kono T."/>
            <person name="Mallez S."/>
            <person name="Becker A."/>
            <person name="Gohl D.M."/>
            <person name="Silverstein K.A.T."/>
            <person name="Koren S."/>
            <person name="Bechman K.B."/>
            <person name="Herman A."/>
            <person name="Abrahante J.E."/>
            <person name="Garbe J."/>
        </authorList>
    </citation>
    <scope>NUCLEOTIDE SEQUENCE</scope>
    <source>
        <strain evidence="2">Duluth1</strain>
        <tissue evidence="2">Whole animal</tissue>
    </source>
</reference>
<keyword evidence="1" id="KW-0732">Signal</keyword>
<keyword evidence="3" id="KW-1185">Reference proteome</keyword>
<evidence type="ECO:0000313" key="2">
    <source>
        <dbReference type="EMBL" id="KAH3718472.1"/>
    </source>
</evidence>
<protein>
    <submittedName>
        <fullName evidence="2">Uncharacterized protein</fullName>
    </submittedName>
</protein>
<organism evidence="2 3">
    <name type="scientific">Dreissena polymorpha</name>
    <name type="common">Zebra mussel</name>
    <name type="synonym">Mytilus polymorpha</name>
    <dbReference type="NCBI Taxonomy" id="45954"/>
    <lineage>
        <taxon>Eukaryota</taxon>
        <taxon>Metazoa</taxon>
        <taxon>Spiralia</taxon>
        <taxon>Lophotrochozoa</taxon>
        <taxon>Mollusca</taxon>
        <taxon>Bivalvia</taxon>
        <taxon>Autobranchia</taxon>
        <taxon>Heteroconchia</taxon>
        <taxon>Euheterodonta</taxon>
        <taxon>Imparidentia</taxon>
        <taxon>Neoheterodontei</taxon>
        <taxon>Myida</taxon>
        <taxon>Dreissenoidea</taxon>
        <taxon>Dreissenidae</taxon>
        <taxon>Dreissena</taxon>
    </lineage>
</organism>
<evidence type="ECO:0000313" key="3">
    <source>
        <dbReference type="Proteomes" id="UP000828390"/>
    </source>
</evidence>
<proteinExistence type="predicted"/>
<reference evidence="2" key="1">
    <citation type="journal article" date="2019" name="bioRxiv">
        <title>The Genome of the Zebra Mussel, Dreissena polymorpha: A Resource for Invasive Species Research.</title>
        <authorList>
            <person name="McCartney M.A."/>
            <person name="Auch B."/>
            <person name="Kono T."/>
            <person name="Mallez S."/>
            <person name="Zhang Y."/>
            <person name="Obille A."/>
            <person name="Becker A."/>
            <person name="Abrahante J.E."/>
            <person name="Garbe J."/>
            <person name="Badalamenti J.P."/>
            <person name="Herman A."/>
            <person name="Mangelson H."/>
            <person name="Liachko I."/>
            <person name="Sullivan S."/>
            <person name="Sone E.D."/>
            <person name="Koren S."/>
            <person name="Silverstein K.A.T."/>
            <person name="Beckman K.B."/>
            <person name="Gohl D.M."/>
        </authorList>
    </citation>
    <scope>NUCLEOTIDE SEQUENCE</scope>
    <source>
        <strain evidence="2">Duluth1</strain>
        <tissue evidence="2">Whole animal</tissue>
    </source>
</reference>
<dbReference type="Proteomes" id="UP000828390">
    <property type="component" value="Unassembled WGS sequence"/>
</dbReference>
<evidence type="ECO:0000256" key="1">
    <source>
        <dbReference type="SAM" id="SignalP"/>
    </source>
</evidence>
<dbReference type="AlphaFoldDB" id="A0A9D4HGZ5"/>
<accession>A0A9D4HGZ5</accession>
<gene>
    <name evidence="2" type="ORF">DPMN_061276</name>
</gene>
<feature type="signal peptide" evidence="1">
    <location>
        <begin position="1"/>
        <end position="16"/>
    </location>
</feature>
<sequence>MKFAVYLLVLLPMVYCASIEERFISGSFQSYYNLALAPTPLRLHVRPTVRAAFLHSQAVV</sequence>
<dbReference type="EMBL" id="JAIWYP010000013">
    <property type="protein sequence ID" value="KAH3718472.1"/>
    <property type="molecule type" value="Genomic_DNA"/>
</dbReference>
<feature type="chain" id="PRO_5039720032" evidence="1">
    <location>
        <begin position="17"/>
        <end position="60"/>
    </location>
</feature>
<name>A0A9D4HGZ5_DREPO</name>
<comment type="caution">
    <text evidence="2">The sequence shown here is derived from an EMBL/GenBank/DDBJ whole genome shotgun (WGS) entry which is preliminary data.</text>
</comment>